<gene>
    <name evidence="6" type="ORF">PITCH_A2050010</name>
</gene>
<dbReference type="GO" id="GO:0016226">
    <property type="term" value="P:iron-sulfur cluster assembly"/>
    <property type="evidence" value="ECO:0007669"/>
    <property type="project" value="InterPro"/>
</dbReference>
<dbReference type="Gene3D" id="3.40.50.300">
    <property type="entry name" value="P-loop containing nucleotide triphosphate hydrolases"/>
    <property type="match status" value="1"/>
</dbReference>
<dbReference type="PANTHER" id="PTHR23264:SF19">
    <property type="entry name" value="CYTOSOLIC FE-S CLUSTER ASSEMBLY FACTOR NUBP2"/>
    <property type="match status" value="1"/>
</dbReference>
<dbReference type="Pfam" id="PF10609">
    <property type="entry name" value="ParA"/>
    <property type="match status" value="1"/>
</dbReference>
<organism evidence="6">
    <name type="scientific">uncultured Desulfobacterium sp</name>
    <dbReference type="NCBI Taxonomy" id="201089"/>
    <lineage>
        <taxon>Bacteria</taxon>
        <taxon>Pseudomonadati</taxon>
        <taxon>Thermodesulfobacteriota</taxon>
        <taxon>Desulfobacteria</taxon>
        <taxon>Desulfobacterales</taxon>
        <taxon>Desulfobacteriaceae</taxon>
        <taxon>Desulfobacterium</taxon>
        <taxon>environmental samples</taxon>
    </lineage>
</organism>
<dbReference type="InterPro" id="IPR033756">
    <property type="entry name" value="YlxH/NBP35"/>
</dbReference>
<sequence>MATEVGTVIKGMNIDQGCNKQCENCEKYFECELSFKATFQQKGILAMIKENLSSVKYKVIVLGGKGGVGKSMLTANIAAALAQRGKKVCILDQVYDCPAIPMMLGVSEDARLMIGDNGLIPAESKWGIKVVSTGLILDRDEVIIWFHDMKRNATEELLCAVDYGDTEYLVVDIPTGTSSETVNILKYIPDIKGSFVVTVPSGVSQNVARKCIYILNKAKVPITGVVENMSDTVCPSCNSPVSLISTGAGENMAKQEGVAFLAKIPMSQRVSISLDAGEPFVLKYPDSPEAAGVNKAVDALIRACEGGN</sequence>
<evidence type="ECO:0000313" key="6">
    <source>
        <dbReference type="EMBL" id="SPD74122.1"/>
    </source>
</evidence>
<dbReference type="GO" id="GO:0005829">
    <property type="term" value="C:cytosol"/>
    <property type="evidence" value="ECO:0007669"/>
    <property type="project" value="TreeGrafter"/>
</dbReference>
<reference evidence="6" key="1">
    <citation type="submission" date="2018-01" db="EMBL/GenBank/DDBJ databases">
        <authorList>
            <person name="Regsiter A."/>
            <person name="William W."/>
        </authorList>
    </citation>
    <scope>NUCLEOTIDE SEQUENCE</scope>
    <source>
        <strain evidence="6">TRIP AH-1</strain>
    </source>
</reference>
<keyword evidence="2" id="KW-0547">Nucleotide-binding</keyword>
<protein>
    <recommendedName>
        <fullName evidence="7">Iron-sulfur cluster carrier protein</fullName>
    </recommendedName>
</protein>
<keyword evidence="3" id="KW-0067">ATP-binding</keyword>
<proteinExistence type="predicted"/>
<keyword evidence="4" id="KW-0408">Iron</keyword>
<dbReference type="GO" id="GO:0140663">
    <property type="term" value="F:ATP-dependent FeS chaperone activity"/>
    <property type="evidence" value="ECO:0007669"/>
    <property type="project" value="InterPro"/>
</dbReference>
<name>A0A445MXM3_9BACT</name>
<dbReference type="SUPFAM" id="SSF52540">
    <property type="entry name" value="P-loop containing nucleoside triphosphate hydrolases"/>
    <property type="match status" value="1"/>
</dbReference>
<dbReference type="EMBL" id="OJIN01000119">
    <property type="protein sequence ID" value="SPD74122.1"/>
    <property type="molecule type" value="Genomic_DNA"/>
</dbReference>
<accession>A0A445MXM3</accession>
<keyword evidence="5" id="KW-0411">Iron-sulfur</keyword>
<dbReference type="PANTHER" id="PTHR23264">
    <property type="entry name" value="NUCLEOTIDE-BINDING PROTEIN NBP35 YEAST -RELATED"/>
    <property type="match status" value="1"/>
</dbReference>
<dbReference type="InterPro" id="IPR027417">
    <property type="entry name" value="P-loop_NTPase"/>
</dbReference>
<dbReference type="AlphaFoldDB" id="A0A445MXM3"/>
<dbReference type="GO" id="GO:0051536">
    <property type="term" value="F:iron-sulfur cluster binding"/>
    <property type="evidence" value="ECO:0007669"/>
    <property type="project" value="UniProtKB-KW"/>
</dbReference>
<evidence type="ECO:0000256" key="2">
    <source>
        <dbReference type="ARBA" id="ARBA00022741"/>
    </source>
</evidence>
<keyword evidence="1" id="KW-0479">Metal-binding</keyword>
<evidence type="ECO:0000256" key="3">
    <source>
        <dbReference type="ARBA" id="ARBA00022840"/>
    </source>
</evidence>
<dbReference type="CDD" id="cd02037">
    <property type="entry name" value="Mrp_NBP35"/>
    <property type="match status" value="1"/>
</dbReference>
<dbReference type="InterPro" id="IPR019591">
    <property type="entry name" value="Mrp/NBP35_ATP-bd"/>
</dbReference>
<evidence type="ECO:0000256" key="5">
    <source>
        <dbReference type="ARBA" id="ARBA00023014"/>
    </source>
</evidence>
<evidence type="ECO:0008006" key="7">
    <source>
        <dbReference type="Google" id="ProtNLM"/>
    </source>
</evidence>
<dbReference type="GO" id="GO:0046872">
    <property type="term" value="F:metal ion binding"/>
    <property type="evidence" value="ECO:0007669"/>
    <property type="project" value="UniProtKB-KW"/>
</dbReference>
<evidence type="ECO:0000256" key="1">
    <source>
        <dbReference type="ARBA" id="ARBA00022723"/>
    </source>
</evidence>
<evidence type="ECO:0000256" key="4">
    <source>
        <dbReference type="ARBA" id="ARBA00023004"/>
    </source>
</evidence>
<dbReference type="GO" id="GO:0005524">
    <property type="term" value="F:ATP binding"/>
    <property type="evidence" value="ECO:0007669"/>
    <property type="project" value="UniProtKB-KW"/>
</dbReference>